<dbReference type="InterPro" id="IPR014746">
    <property type="entry name" value="Gln_synth/guanido_kin_cat_dom"/>
</dbReference>
<dbReference type="PROSITE" id="PS00181">
    <property type="entry name" value="GLNA_ATP"/>
    <property type="match status" value="1"/>
</dbReference>
<dbReference type="Pfam" id="PF12437">
    <property type="entry name" value="GSIII_N"/>
    <property type="match status" value="1"/>
</dbReference>
<feature type="domain" description="GS catalytic" evidence="4">
    <location>
        <begin position="175"/>
        <end position="598"/>
    </location>
</feature>
<evidence type="ECO:0000313" key="5">
    <source>
        <dbReference type="EMBL" id="MST56407.1"/>
    </source>
</evidence>
<dbReference type="InterPro" id="IPR022147">
    <property type="entry name" value="GSIII_N"/>
</dbReference>
<accession>A0A6L5YFE5</accession>
<evidence type="ECO:0000259" key="4">
    <source>
        <dbReference type="PROSITE" id="PS51987"/>
    </source>
</evidence>
<proteinExistence type="inferred from homology"/>
<evidence type="ECO:0000313" key="6">
    <source>
        <dbReference type="Proteomes" id="UP000473699"/>
    </source>
</evidence>
<dbReference type="InterPro" id="IPR008146">
    <property type="entry name" value="Gln_synth_cat_dom"/>
</dbReference>
<reference evidence="5 6" key="1">
    <citation type="submission" date="2019-08" db="EMBL/GenBank/DDBJ databases">
        <title>In-depth cultivation of the pig gut microbiome towards novel bacterial diversity and tailored functional studies.</title>
        <authorList>
            <person name="Wylensek D."/>
            <person name="Hitch T.C.A."/>
            <person name="Clavel T."/>
        </authorList>
    </citation>
    <scope>NUCLEOTIDE SEQUENCE [LARGE SCALE GENOMIC DNA]</scope>
    <source>
        <strain evidence="5 6">SM-530-WT-4B</strain>
    </source>
</reference>
<dbReference type="InterPro" id="IPR052725">
    <property type="entry name" value="GS_Type-3"/>
</dbReference>
<dbReference type="RefSeq" id="WP_154529482.1">
    <property type="nucleotide sequence ID" value="NZ_JAXDZJ010000215.1"/>
</dbReference>
<dbReference type="AlphaFoldDB" id="A0A6L5YFE5"/>
<dbReference type="Pfam" id="PF00120">
    <property type="entry name" value="Gln-synt_C"/>
    <property type="match status" value="1"/>
</dbReference>
<evidence type="ECO:0000256" key="1">
    <source>
        <dbReference type="PROSITE-ProRule" id="PRU01330"/>
    </source>
</evidence>
<evidence type="ECO:0000259" key="3">
    <source>
        <dbReference type="PROSITE" id="PS51986"/>
    </source>
</evidence>
<dbReference type="Pfam" id="PF18318">
    <property type="entry name" value="Gln-synt_C-ter"/>
    <property type="match status" value="1"/>
</dbReference>
<dbReference type="InterPro" id="IPR040577">
    <property type="entry name" value="Gln-synt_C"/>
</dbReference>
<dbReference type="EMBL" id="VUNH01000011">
    <property type="protein sequence ID" value="MST56407.1"/>
    <property type="molecule type" value="Genomic_DNA"/>
</dbReference>
<dbReference type="Gene3D" id="3.30.590.10">
    <property type="entry name" value="Glutamine synthetase/guanido kinase, catalytic domain"/>
    <property type="match status" value="1"/>
</dbReference>
<dbReference type="GO" id="GO:0006542">
    <property type="term" value="P:glutamine biosynthetic process"/>
    <property type="evidence" value="ECO:0007669"/>
    <property type="project" value="InterPro"/>
</dbReference>
<feature type="domain" description="GS beta-grasp" evidence="3">
    <location>
        <begin position="66"/>
        <end position="159"/>
    </location>
</feature>
<evidence type="ECO:0000256" key="2">
    <source>
        <dbReference type="RuleBase" id="RU000384"/>
    </source>
</evidence>
<dbReference type="SUPFAM" id="SSF55931">
    <property type="entry name" value="Glutamine synthetase/guanido kinase"/>
    <property type="match status" value="1"/>
</dbReference>
<dbReference type="PROSITE" id="PS51986">
    <property type="entry name" value="GS_BETA_GRASP"/>
    <property type="match status" value="1"/>
</dbReference>
<dbReference type="InterPro" id="IPR027303">
    <property type="entry name" value="Gln_synth_gly_rich_site"/>
</dbReference>
<organism evidence="5 6">
    <name type="scientific">Pyramidobacter porci</name>
    <dbReference type="NCBI Taxonomy" id="2605789"/>
    <lineage>
        <taxon>Bacteria</taxon>
        <taxon>Thermotogati</taxon>
        <taxon>Synergistota</taxon>
        <taxon>Synergistia</taxon>
        <taxon>Synergistales</taxon>
        <taxon>Dethiosulfovibrionaceae</taxon>
        <taxon>Pyramidobacter</taxon>
    </lineage>
</organism>
<sequence>MDEGVARPAEIFGMHVFDKSAMKERLPEDVYRRLMTAVEGDGKLDSSIADYVAAAMKEWALSKGATHYTHWFQPRTEVTAERHMAFLNLDAEGHPIHTFSGKELIQSEPDASSFPSGGMRNTFEARGYCTWDPSSPAFIVLSHKGGTLCIPSVFISYDGTPLDMKTPLLKSIGAIQERAMRLLKLFGNRTVRSVDVTIGAEQEYFLVDEEKARRRPDIELCRRTLIGAPSPKAQAVEAHYLGAIHPRVLAFMEDVERDMYRLGQVLMTRHNEAAPGQFEFAPVLSEANQGCDQNQMLMEVMRKMARRHHFQLLLHEKPFASVNGSGKHLNVSLRDSEGRNLLKPTSNPRRNIQFLSFIASFLLGVARHGGLLRASIASAGNSHRLGGHEAPPAIMSVYVGSQIDRALNGLAQGLNEDITAKGSIDLGMDRLPTLNSDVSDRNRTSPIAFTGNKWEFRGVGAPQALGGPLTVMLAIWSEGIERFCTALESRLIGGADVADAALAVIKDAWEESANVRFEGNGYDAAWVEEAKRRGLPVCRNTVEALDQYLIREHRDLLANLGVMTDREIVAYHEVRLEQYNETMLTEIGVLRAMMFEGVLPAISKQLGREAQALSGVPSQLLDRLSAWEKNLERLVEIKCGILEKLEKLDAMVGSVKSRDAHAAAKVLVGEGASLMESIRADSDEAEQLIGKDLWPYPTYMDMFRIEDFEL</sequence>
<gene>
    <name evidence="5" type="ORF">FYJ74_10235</name>
</gene>
<comment type="caution">
    <text evidence="5">The sequence shown here is derived from an EMBL/GenBank/DDBJ whole genome shotgun (WGS) entry which is preliminary data.</text>
</comment>
<dbReference type="PROSITE" id="PS51987">
    <property type="entry name" value="GS_CATALYTIC"/>
    <property type="match status" value="1"/>
</dbReference>
<name>A0A6L5YFE5_9BACT</name>
<dbReference type="SMART" id="SM01230">
    <property type="entry name" value="Gln-synt_C"/>
    <property type="match status" value="1"/>
</dbReference>
<dbReference type="PANTHER" id="PTHR42974">
    <property type="entry name" value="GLUTAMINE SYNTHETASE"/>
    <property type="match status" value="1"/>
</dbReference>
<dbReference type="InterPro" id="IPR008147">
    <property type="entry name" value="Gln_synt_N"/>
</dbReference>
<keyword evidence="6" id="KW-1185">Reference proteome</keyword>
<dbReference type="Proteomes" id="UP000473699">
    <property type="component" value="Unassembled WGS sequence"/>
</dbReference>
<dbReference type="PANTHER" id="PTHR42974:SF1">
    <property type="entry name" value="TYPE-3 GLUTAMINE SYNTHETASE"/>
    <property type="match status" value="1"/>
</dbReference>
<dbReference type="GO" id="GO:0004356">
    <property type="term" value="F:glutamine synthetase activity"/>
    <property type="evidence" value="ECO:0007669"/>
    <property type="project" value="InterPro"/>
</dbReference>
<comment type="similarity">
    <text evidence="1 2">Belongs to the glutamine synthetase family.</text>
</comment>
<dbReference type="Gene3D" id="1.20.120.1560">
    <property type="match status" value="1"/>
</dbReference>
<protein>
    <submittedName>
        <fullName evidence="5">Glutamine synthetase type III</fullName>
    </submittedName>
</protein>